<dbReference type="Proteomes" id="UP000199118">
    <property type="component" value="Unassembled WGS sequence"/>
</dbReference>
<evidence type="ECO:0000313" key="1">
    <source>
        <dbReference type="EMBL" id="SDW16143.1"/>
    </source>
</evidence>
<dbReference type="OrthoDB" id="7861405at2"/>
<gene>
    <name evidence="1" type="ORF">SAMN05444336_101281</name>
</gene>
<dbReference type="RefSeq" id="WP_092679350.1">
    <property type="nucleotide sequence ID" value="NZ_FNMZ01000001.1"/>
</dbReference>
<evidence type="ECO:0008006" key="3">
    <source>
        <dbReference type="Google" id="ProtNLM"/>
    </source>
</evidence>
<sequence length="100" mass="11241">MTRRRVPRGEGRLFLTSAEVAKLIGYASADTFLSARARLVEDERFPEPIQQRAVCPLRWRRDEIVAWMNRPPASVEGVPGMAAADLAVDRAVMMRMARTA</sequence>
<name>A0A1H2R9K3_9RHOB</name>
<dbReference type="EMBL" id="FNMZ01000001">
    <property type="protein sequence ID" value="SDW16143.1"/>
    <property type="molecule type" value="Genomic_DNA"/>
</dbReference>
<dbReference type="STRING" id="356660.SAMN05444336_101281"/>
<protein>
    <recommendedName>
        <fullName evidence="3">Transcriptional regulator, AlpA family</fullName>
    </recommendedName>
</protein>
<proteinExistence type="predicted"/>
<evidence type="ECO:0000313" key="2">
    <source>
        <dbReference type="Proteomes" id="UP000199118"/>
    </source>
</evidence>
<organism evidence="1 2">
    <name type="scientific">Albimonas donghaensis</name>
    <dbReference type="NCBI Taxonomy" id="356660"/>
    <lineage>
        <taxon>Bacteria</taxon>
        <taxon>Pseudomonadati</taxon>
        <taxon>Pseudomonadota</taxon>
        <taxon>Alphaproteobacteria</taxon>
        <taxon>Rhodobacterales</taxon>
        <taxon>Paracoccaceae</taxon>
        <taxon>Albimonas</taxon>
    </lineage>
</organism>
<dbReference type="AlphaFoldDB" id="A0A1H2R9K3"/>
<accession>A0A1H2R9K3</accession>
<keyword evidence="2" id="KW-1185">Reference proteome</keyword>
<reference evidence="1 2" key="1">
    <citation type="submission" date="2016-10" db="EMBL/GenBank/DDBJ databases">
        <authorList>
            <person name="de Groot N.N."/>
        </authorList>
    </citation>
    <scope>NUCLEOTIDE SEQUENCE [LARGE SCALE GENOMIC DNA]</scope>
    <source>
        <strain evidence="1 2">DSM 17890</strain>
    </source>
</reference>